<organism evidence="1 2">
    <name type="scientific">Pseudomonas fluorescens</name>
    <dbReference type="NCBI Taxonomy" id="294"/>
    <lineage>
        <taxon>Bacteria</taxon>
        <taxon>Pseudomonadati</taxon>
        <taxon>Pseudomonadota</taxon>
        <taxon>Gammaproteobacteria</taxon>
        <taxon>Pseudomonadales</taxon>
        <taxon>Pseudomonadaceae</taxon>
        <taxon>Pseudomonas</taxon>
    </lineage>
</organism>
<protein>
    <submittedName>
        <fullName evidence="1">Uncharacterized protein</fullName>
    </submittedName>
</protein>
<evidence type="ECO:0000313" key="1">
    <source>
        <dbReference type="EMBL" id="VVP72365.1"/>
    </source>
</evidence>
<accession>A0A5E7REW1</accession>
<reference evidence="1 2" key="1">
    <citation type="submission" date="2019-09" db="EMBL/GenBank/DDBJ databases">
        <authorList>
            <person name="Chandra G."/>
            <person name="Truman W A."/>
        </authorList>
    </citation>
    <scope>NUCLEOTIDE SEQUENCE [LARGE SCALE GENOMIC DNA]</scope>
    <source>
        <strain evidence="1">PS918</strain>
    </source>
</reference>
<gene>
    <name evidence="1" type="ORF">PS918_01406</name>
</gene>
<name>A0A5E7REW1_PSEFL</name>
<sequence length="193" mass="22399">MPSTLTARGKDGKQPEKIERNTRHDLFIEILLLFIDLNVRLFARGLSDAQSEVWARGPCVRLFFFKASTGKRESAMNESDWKQYCVLRPVAHERMCVRIMADVEKIVLDKSISPYERIDASEELLKGGQKELYWAFGVFRFSRHEARSHLLGLCARELITAQELSWFSVETQEWVRHCLADREVHGIEDLEAE</sequence>
<evidence type="ECO:0000313" key="2">
    <source>
        <dbReference type="Proteomes" id="UP000326611"/>
    </source>
</evidence>
<dbReference type="RefSeq" id="WP_224790450.1">
    <property type="nucleotide sequence ID" value="NZ_CABVIY010000002.1"/>
</dbReference>
<dbReference type="AlphaFoldDB" id="A0A5E7REW1"/>
<dbReference type="Proteomes" id="UP000326611">
    <property type="component" value="Unassembled WGS sequence"/>
</dbReference>
<proteinExistence type="predicted"/>
<dbReference type="EMBL" id="CABVIY010000002">
    <property type="protein sequence ID" value="VVP72365.1"/>
    <property type="molecule type" value="Genomic_DNA"/>
</dbReference>